<reference evidence="1 2" key="1">
    <citation type="submission" date="2024-06" db="EMBL/GenBank/DDBJ databases">
        <title>Halorubrum miltondacostae sp. nov., a potential PHA producer isolated from an inland solar saltern in Rio Maior, Portugal.</title>
        <authorList>
            <person name="Albuquerque L."/>
            <person name="Viver T."/>
            <person name="Barroso C."/>
            <person name="Claudino R."/>
            <person name="Galvan M."/>
            <person name="Simoes G."/>
            <person name="Lobo Da Cunha A."/>
            <person name="Egas C."/>
        </authorList>
    </citation>
    <scope>NUCLEOTIDE SEQUENCE [LARGE SCALE GENOMIC DNA]</scope>
    <source>
        <strain evidence="1 2">RMP-11</strain>
    </source>
</reference>
<evidence type="ECO:0000313" key="2">
    <source>
        <dbReference type="Proteomes" id="UP001567572"/>
    </source>
</evidence>
<name>A0ABD5M0U7_9EURY</name>
<accession>A0ABD5M0U7</accession>
<gene>
    <name evidence="1" type="ORF">ABNG04_08360</name>
</gene>
<dbReference type="RefSeq" id="WP_371161687.1">
    <property type="nucleotide sequence ID" value="NZ_JBEDNX010000002.1"/>
</dbReference>
<dbReference type="Proteomes" id="UP001567572">
    <property type="component" value="Unassembled WGS sequence"/>
</dbReference>
<comment type="caution">
    <text evidence="1">The sequence shown here is derived from an EMBL/GenBank/DDBJ whole genome shotgun (WGS) entry which is preliminary data.</text>
</comment>
<dbReference type="AlphaFoldDB" id="A0ABD5M0U7"/>
<proteinExistence type="predicted"/>
<keyword evidence="2" id="KW-1185">Reference proteome</keyword>
<evidence type="ECO:0000313" key="1">
    <source>
        <dbReference type="EMBL" id="MEZ3163879.1"/>
    </source>
</evidence>
<sequence>MAVAVIDTGVLIGMADIDDEHHDIAMEIVRGIDQGTLPTARVTNYLTSSRA</sequence>
<organism evidence="1 2">
    <name type="scientific">Halorubrum miltondacostae</name>
    <dbReference type="NCBI Taxonomy" id="3076378"/>
    <lineage>
        <taxon>Archaea</taxon>
        <taxon>Methanobacteriati</taxon>
        <taxon>Methanobacteriota</taxon>
        <taxon>Stenosarchaea group</taxon>
        <taxon>Halobacteria</taxon>
        <taxon>Halobacteriales</taxon>
        <taxon>Haloferacaceae</taxon>
        <taxon>Halorubrum</taxon>
    </lineage>
</organism>
<dbReference type="EMBL" id="JBEDNY010000002">
    <property type="protein sequence ID" value="MEZ3163879.1"/>
    <property type="molecule type" value="Genomic_DNA"/>
</dbReference>
<protein>
    <submittedName>
        <fullName evidence="1">Uncharacterized protein</fullName>
    </submittedName>
</protein>